<protein>
    <recommendedName>
        <fullName evidence="3">Nucleotide kinase</fullName>
    </recommendedName>
</protein>
<dbReference type="RefSeq" id="WP_204544237.1">
    <property type="nucleotide sequence ID" value="NZ_JAFBFI010000013.1"/>
</dbReference>
<accession>A0ABS2QJX8</accession>
<organism evidence="1 2">
    <name type="scientific">Peribacillus deserti</name>
    <dbReference type="NCBI Taxonomy" id="673318"/>
    <lineage>
        <taxon>Bacteria</taxon>
        <taxon>Bacillati</taxon>
        <taxon>Bacillota</taxon>
        <taxon>Bacilli</taxon>
        <taxon>Bacillales</taxon>
        <taxon>Bacillaceae</taxon>
        <taxon>Peribacillus</taxon>
    </lineage>
</organism>
<proteinExistence type="predicted"/>
<gene>
    <name evidence="1" type="ORF">JOC77_002921</name>
</gene>
<comment type="caution">
    <text evidence="1">The sequence shown here is derived from an EMBL/GenBank/DDBJ whole genome shotgun (WGS) entry which is preliminary data.</text>
</comment>
<evidence type="ECO:0000313" key="1">
    <source>
        <dbReference type="EMBL" id="MBM7693481.1"/>
    </source>
</evidence>
<dbReference type="SUPFAM" id="SSF52540">
    <property type="entry name" value="P-loop containing nucleoside triphosphate hydrolases"/>
    <property type="match status" value="1"/>
</dbReference>
<evidence type="ECO:0008006" key="3">
    <source>
        <dbReference type="Google" id="ProtNLM"/>
    </source>
</evidence>
<dbReference type="Proteomes" id="UP000823486">
    <property type="component" value="Unassembled WGS sequence"/>
</dbReference>
<evidence type="ECO:0000313" key="2">
    <source>
        <dbReference type="Proteomes" id="UP000823486"/>
    </source>
</evidence>
<dbReference type="Gene3D" id="3.40.50.300">
    <property type="entry name" value="P-loop containing nucleotide triphosphate hydrolases"/>
    <property type="match status" value="1"/>
</dbReference>
<dbReference type="InterPro" id="IPR027417">
    <property type="entry name" value="P-loop_NTPase"/>
</dbReference>
<reference evidence="1 2" key="1">
    <citation type="submission" date="2021-01" db="EMBL/GenBank/DDBJ databases">
        <title>Genomic Encyclopedia of Type Strains, Phase IV (KMG-IV): sequencing the most valuable type-strain genomes for metagenomic binning, comparative biology and taxonomic classification.</title>
        <authorList>
            <person name="Goeker M."/>
        </authorList>
    </citation>
    <scope>NUCLEOTIDE SEQUENCE [LARGE SCALE GENOMIC DNA]</scope>
    <source>
        <strain evidence="1 2">DSM 105482</strain>
    </source>
</reference>
<name>A0ABS2QJX8_9BACI</name>
<sequence length="350" mass="39457">MTGKVLNYFVCGHTARGFFNISESALPNLQHLFVINSQWGAEGSNLIEGIGRELVETGHNVEFIHSPFDSKRLDGVIVPSLGIGVVKEIIAEGARSLNCRRAIINIQPENHKDENITALIQEKCNQAYDSFSTALEIHDEWEEFYIHNMDFAKADTLTDELIHSFLGEEVLNKQSVVKHRFLGAATPHGSVDFVPVLTEEIQNRYFIKGRPGSGKSTLLKKLAKQAEHKGFDVEVYHCGFDPNSLDMVILRELGIAIFDSTAPHEYFPVRENDRIIDMYGSVITDGTDEKFAVQLADVAGRYKTKIQEATAFLKEARMIQERAEKESLSLHRDVLEKIKQEVIQEINRIS</sequence>
<keyword evidence="2" id="KW-1185">Reference proteome</keyword>
<dbReference type="EMBL" id="JAFBFI010000013">
    <property type="protein sequence ID" value="MBM7693481.1"/>
    <property type="molecule type" value="Genomic_DNA"/>
</dbReference>